<name>A0ABP9PMN6_9ACTN</name>
<evidence type="ECO:0000313" key="2">
    <source>
        <dbReference type="EMBL" id="GAA5147630.1"/>
    </source>
</evidence>
<dbReference type="RefSeq" id="WP_345457827.1">
    <property type="nucleotide sequence ID" value="NZ_BAABKG010000002.1"/>
</dbReference>
<evidence type="ECO:0000256" key="1">
    <source>
        <dbReference type="SAM" id="Phobius"/>
    </source>
</evidence>
<organism evidence="2 3">
    <name type="scientific">Nocardioides marinquilinus</name>
    <dbReference type="NCBI Taxonomy" id="1210400"/>
    <lineage>
        <taxon>Bacteria</taxon>
        <taxon>Bacillati</taxon>
        <taxon>Actinomycetota</taxon>
        <taxon>Actinomycetes</taxon>
        <taxon>Propionibacteriales</taxon>
        <taxon>Nocardioidaceae</taxon>
        <taxon>Nocardioides</taxon>
    </lineage>
</organism>
<keyword evidence="1" id="KW-0472">Membrane</keyword>
<evidence type="ECO:0000313" key="3">
    <source>
        <dbReference type="Proteomes" id="UP001500221"/>
    </source>
</evidence>
<dbReference type="Proteomes" id="UP001500221">
    <property type="component" value="Unassembled WGS sequence"/>
</dbReference>
<accession>A0ABP9PMN6</accession>
<sequence>MLDRLLLAFLALAQTILAFAVVMSTGPHRGRTIVSFTETRGLHVIDVPVLVLWVLGMVACGVLARRRGGVR</sequence>
<gene>
    <name evidence="2" type="ORF">GCM10023340_20330</name>
</gene>
<proteinExistence type="predicted"/>
<protein>
    <submittedName>
        <fullName evidence="2">Uncharacterized protein</fullName>
    </submittedName>
</protein>
<keyword evidence="1" id="KW-0812">Transmembrane</keyword>
<feature type="transmembrane region" description="Helical" evidence="1">
    <location>
        <begin position="42"/>
        <end position="64"/>
    </location>
</feature>
<dbReference type="EMBL" id="BAABKG010000002">
    <property type="protein sequence ID" value="GAA5147630.1"/>
    <property type="molecule type" value="Genomic_DNA"/>
</dbReference>
<comment type="caution">
    <text evidence="2">The sequence shown here is derived from an EMBL/GenBank/DDBJ whole genome shotgun (WGS) entry which is preliminary data.</text>
</comment>
<reference evidence="3" key="1">
    <citation type="journal article" date="2019" name="Int. J. Syst. Evol. Microbiol.">
        <title>The Global Catalogue of Microorganisms (GCM) 10K type strain sequencing project: providing services to taxonomists for standard genome sequencing and annotation.</title>
        <authorList>
            <consortium name="The Broad Institute Genomics Platform"/>
            <consortium name="The Broad Institute Genome Sequencing Center for Infectious Disease"/>
            <person name="Wu L."/>
            <person name="Ma J."/>
        </authorList>
    </citation>
    <scope>NUCLEOTIDE SEQUENCE [LARGE SCALE GENOMIC DNA]</scope>
    <source>
        <strain evidence="3">JCM 18459</strain>
    </source>
</reference>
<keyword evidence="3" id="KW-1185">Reference proteome</keyword>
<keyword evidence="1" id="KW-1133">Transmembrane helix</keyword>